<keyword evidence="2" id="KW-0805">Transcription regulation</keyword>
<reference evidence="6" key="1">
    <citation type="submission" date="2009-08" db="EMBL/GenBank/DDBJ databases">
        <authorList>
            <consortium name="US DOE Joint Genome Institute"/>
            <person name="Lucas S."/>
            <person name="Copeland A."/>
            <person name="Lapidus A."/>
            <person name="Glavina del Rio T."/>
            <person name="Dalin E."/>
            <person name="Tice H."/>
            <person name="Bruce D."/>
            <person name="Barry K."/>
            <person name="Pitluck S."/>
            <person name="Lowry S."/>
            <person name="Larimer F."/>
            <person name="Land M."/>
            <person name="Hauser L."/>
            <person name="Kyrpides N."/>
            <person name="Ivanova N."/>
            <person name="McMahon K.D."/>
            <person name="Hugenholtz P."/>
        </authorList>
    </citation>
    <scope>NUCLEOTIDE SEQUENCE</scope>
    <source>
        <strain evidence="6">UW-1</strain>
    </source>
</reference>
<dbReference type="InterPro" id="IPR036390">
    <property type="entry name" value="WH_DNA-bd_sf"/>
</dbReference>
<evidence type="ECO:0000256" key="3">
    <source>
        <dbReference type="ARBA" id="ARBA00023125"/>
    </source>
</evidence>
<keyword evidence="4" id="KW-0804">Transcription</keyword>
<dbReference type="Gene3D" id="1.10.10.10">
    <property type="entry name" value="Winged helix-like DNA-binding domain superfamily/Winged helix DNA-binding domain"/>
    <property type="match status" value="1"/>
</dbReference>
<dbReference type="Gene3D" id="3.40.190.10">
    <property type="entry name" value="Periplasmic binding protein-like II"/>
    <property type="match status" value="2"/>
</dbReference>
<organism evidence="6">
    <name type="scientific">Accumulibacter regalis</name>
    <dbReference type="NCBI Taxonomy" id="522306"/>
    <lineage>
        <taxon>Bacteria</taxon>
        <taxon>Pseudomonadati</taxon>
        <taxon>Pseudomonadota</taxon>
        <taxon>Betaproteobacteria</taxon>
        <taxon>Candidatus Accumulibacter</taxon>
    </lineage>
</organism>
<dbReference type="GO" id="GO:0003700">
    <property type="term" value="F:DNA-binding transcription factor activity"/>
    <property type="evidence" value="ECO:0007669"/>
    <property type="project" value="InterPro"/>
</dbReference>
<dbReference type="SUPFAM" id="SSF46785">
    <property type="entry name" value="Winged helix' DNA-binding domain"/>
    <property type="match status" value="1"/>
</dbReference>
<evidence type="ECO:0000256" key="4">
    <source>
        <dbReference type="ARBA" id="ARBA00023163"/>
    </source>
</evidence>
<dbReference type="InterPro" id="IPR036388">
    <property type="entry name" value="WH-like_DNA-bd_sf"/>
</dbReference>
<dbReference type="GO" id="GO:0006351">
    <property type="term" value="P:DNA-templated transcription"/>
    <property type="evidence" value="ECO:0007669"/>
    <property type="project" value="TreeGrafter"/>
</dbReference>
<dbReference type="Pfam" id="PF00126">
    <property type="entry name" value="HTH_1"/>
    <property type="match status" value="1"/>
</dbReference>
<evidence type="ECO:0000313" key="6">
    <source>
        <dbReference type="EMBL" id="ACV35241.1"/>
    </source>
</evidence>
<dbReference type="eggNOG" id="COG0583">
    <property type="taxonomic scope" value="Bacteria"/>
</dbReference>
<dbReference type="EMBL" id="CP001715">
    <property type="protein sequence ID" value="ACV35241.1"/>
    <property type="molecule type" value="Genomic_DNA"/>
</dbReference>
<dbReference type="FunFam" id="1.10.10.10:FF:000001">
    <property type="entry name" value="LysR family transcriptional regulator"/>
    <property type="match status" value="1"/>
</dbReference>
<dbReference type="PRINTS" id="PR00039">
    <property type="entry name" value="HTHLYSR"/>
</dbReference>
<sequence length="301" mass="33140">MAETRKPRENVRLPALSGLLAFEAVARHASFSKAADELSVTQSAVSHRIAQLESRLGVSLLLRVGHLVSLTSHGGDLLPHVREGLDCLRHGVGKVAGRRRTTVRLSLAPAIASNWLIQRLGSFQRRHPDISLDIVVTSRNLNIRAGEADVAIRFGHGHWEGVDAEELIPVRIFPVCSPAYRKAHPWLNQPSDLVRATLLRQSMIPWRPWFAAAGIDLPEPQDGPSFSEVSLLIDAAEHSQGVGLVLSALVEQQVLEGTLVRLFDVEQRSDRAYYLVTATGPARLAEVETLVAWLRSTRERG</sequence>
<dbReference type="PANTHER" id="PTHR30537:SF79">
    <property type="entry name" value="TRANSCRIPTIONAL REGULATOR-RELATED"/>
    <property type="match status" value="1"/>
</dbReference>
<dbReference type="InterPro" id="IPR000847">
    <property type="entry name" value="LysR_HTH_N"/>
</dbReference>
<dbReference type="HOGENOM" id="CLU_039613_37_0_4"/>
<dbReference type="SUPFAM" id="SSF53850">
    <property type="entry name" value="Periplasmic binding protein-like II"/>
    <property type="match status" value="1"/>
</dbReference>
<gene>
    <name evidence="6" type="ordered locus">CAP2UW1_1945</name>
</gene>
<accession>C7RLZ2</accession>
<reference evidence="6" key="2">
    <citation type="submission" date="2009-09" db="EMBL/GenBank/DDBJ databases">
        <title>Complete sequence of chromosome of Candidatus Accumulibacter phosphatis clade IIA str. UW-1.</title>
        <authorList>
            <consortium name="US DOE Joint Genome Institute"/>
            <person name="Martin H.G."/>
            <person name="Ivanova N."/>
            <person name="Kunin V."/>
            <person name="Warnecke F."/>
            <person name="Barry K."/>
            <person name="He S."/>
            <person name="Salamov A."/>
            <person name="Szeto E."/>
            <person name="Dalin E."/>
            <person name="Pangilinan J.L."/>
            <person name="Lapidus A."/>
            <person name="Lowry S."/>
            <person name="Kyrpides N.C."/>
            <person name="McMahon K.D."/>
            <person name="Hugenholtz P."/>
        </authorList>
    </citation>
    <scope>NUCLEOTIDE SEQUENCE [LARGE SCALE GENOMIC DNA]</scope>
    <source>
        <strain evidence="6">UW-1</strain>
    </source>
</reference>
<protein>
    <submittedName>
        <fullName evidence="6">Transcriptional regulator, LysR family</fullName>
    </submittedName>
</protein>
<dbReference type="PANTHER" id="PTHR30537">
    <property type="entry name" value="HTH-TYPE TRANSCRIPTIONAL REGULATOR"/>
    <property type="match status" value="1"/>
</dbReference>
<proteinExistence type="inferred from homology"/>
<dbReference type="Pfam" id="PF03466">
    <property type="entry name" value="LysR_substrate"/>
    <property type="match status" value="1"/>
</dbReference>
<name>C7RLZ2_ACCRE</name>
<dbReference type="OrthoDB" id="8683153at2"/>
<dbReference type="PROSITE" id="PS50931">
    <property type="entry name" value="HTH_LYSR"/>
    <property type="match status" value="1"/>
</dbReference>
<dbReference type="AlphaFoldDB" id="C7RLZ2"/>
<dbReference type="STRING" id="522306.CAP2UW1_1945"/>
<evidence type="ECO:0000256" key="1">
    <source>
        <dbReference type="ARBA" id="ARBA00009437"/>
    </source>
</evidence>
<evidence type="ECO:0000256" key="2">
    <source>
        <dbReference type="ARBA" id="ARBA00023015"/>
    </source>
</evidence>
<dbReference type="InterPro" id="IPR005119">
    <property type="entry name" value="LysR_subst-bd"/>
</dbReference>
<dbReference type="CDD" id="cd08432">
    <property type="entry name" value="PBP2_GcdR_TrpI_HvrB_AmpR_like"/>
    <property type="match status" value="1"/>
</dbReference>
<dbReference type="GO" id="GO:0043565">
    <property type="term" value="F:sequence-specific DNA binding"/>
    <property type="evidence" value="ECO:0007669"/>
    <property type="project" value="TreeGrafter"/>
</dbReference>
<feature type="domain" description="HTH lysR-type" evidence="5">
    <location>
        <begin position="14"/>
        <end position="71"/>
    </location>
</feature>
<evidence type="ECO:0000259" key="5">
    <source>
        <dbReference type="PROSITE" id="PS50931"/>
    </source>
</evidence>
<dbReference type="KEGG" id="app:CAP2UW1_1945"/>
<dbReference type="InterPro" id="IPR058163">
    <property type="entry name" value="LysR-type_TF_proteobact-type"/>
</dbReference>
<keyword evidence="3" id="KW-0238">DNA-binding</keyword>
<comment type="similarity">
    <text evidence="1">Belongs to the LysR transcriptional regulatory family.</text>
</comment>